<evidence type="ECO:0000313" key="1">
    <source>
        <dbReference type="EMBL" id="MBX73740.1"/>
    </source>
</evidence>
<accession>A0A2P2R3I1</accession>
<name>A0A2P2R3I1_RHIMU</name>
<dbReference type="EMBL" id="GGEC01093256">
    <property type="protein sequence ID" value="MBX73740.1"/>
    <property type="molecule type" value="Transcribed_RNA"/>
</dbReference>
<proteinExistence type="predicted"/>
<dbReference type="AlphaFoldDB" id="A0A2P2R3I1"/>
<organism evidence="1">
    <name type="scientific">Rhizophora mucronata</name>
    <name type="common">Asiatic mangrove</name>
    <dbReference type="NCBI Taxonomy" id="61149"/>
    <lineage>
        <taxon>Eukaryota</taxon>
        <taxon>Viridiplantae</taxon>
        <taxon>Streptophyta</taxon>
        <taxon>Embryophyta</taxon>
        <taxon>Tracheophyta</taxon>
        <taxon>Spermatophyta</taxon>
        <taxon>Magnoliopsida</taxon>
        <taxon>eudicotyledons</taxon>
        <taxon>Gunneridae</taxon>
        <taxon>Pentapetalae</taxon>
        <taxon>rosids</taxon>
        <taxon>fabids</taxon>
        <taxon>Malpighiales</taxon>
        <taxon>Rhizophoraceae</taxon>
        <taxon>Rhizophora</taxon>
    </lineage>
</organism>
<sequence length="38" mass="4355">MLPLQLQEQRHTFPVLKSENLFAHNANYAPFSISGLNQ</sequence>
<reference evidence="1" key="1">
    <citation type="submission" date="2018-02" db="EMBL/GenBank/DDBJ databases">
        <title>Rhizophora mucronata_Transcriptome.</title>
        <authorList>
            <person name="Meera S.P."/>
            <person name="Sreeshan A."/>
            <person name="Augustine A."/>
        </authorList>
    </citation>
    <scope>NUCLEOTIDE SEQUENCE</scope>
    <source>
        <tissue evidence="1">Leaf</tissue>
    </source>
</reference>
<protein>
    <submittedName>
        <fullName evidence="1">Uncharacterized protein</fullName>
    </submittedName>
</protein>